<gene>
    <name evidence="6" type="ORF">JF290_07525</name>
</gene>
<dbReference type="InterPro" id="IPR028082">
    <property type="entry name" value="Peripla_BP_I"/>
</dbReference>
<dbReference type="EMBL" id="JAELVR010000004">
    <property type="protein sequence ID" value="MBJ6371375.1"/>
    <property type="molecule type" value="Genomic_DNA"/>
</dbReference>
<evidence type="ECO:0000256" key="1">
    <source>
        <dbReference type="ARBA" id="ARBA00023015"/>
    </source>
</evidence>
<accession>A0A8J7J4E3</accession>
<feature type="region of interest" description="Disordered" evidence="4">
    <location>
        <begin position="1"/>
        <end position="21"/>
    </location>
</feature>
<dbReference type="Pfam" id="PF00356">
    <property type="entry name" value="LacI"/>
    <property type="match status" value="1"/>
</dbReference>
<feature type="domain" description="HTH lacI-type" evidence="5">
    <location>
        <begin position="7"/>
        <end position="61"/>
    </location>
</feature>
<keyword evidence="7" id="KW-1185">Reference proteome</keyword>
<protein>
    <submittedName>
        <fullName evidence="6">LacI family DNA-binding transcriptional regulator</fullName>
    </submittedName>
</protein>
<dbReference type="CDD" id="cd01392">
    <property type="entry name" value="HTH_LacI"/>
    <property type="match status" value="1"/>
</dbReference>
<dbReference type="SUPFAM" id="SSF53822">
    <property type="entry name" value="Periplasmic binding protein-like I"/>
    <property type="match status" value="1"/>
</dbReference>
<dbReference type="GO" id="GO:0000976">
    <property type="term" value="F:transcription cis-regulatory region binding"/>
    <property type="evidence" value="ECO:0007669"/>
    <property type="project" value="TreeGrafter"/>
</dbReference>
<evidence type="ECO:0000313" key="7">
    <source>
        <dbReference type="Proteomes" id="UP000619079"/>
    </source>
</evidence>
<dbReference type="PANTHER" id="PTHR30146">
    <property type="entry name" value="LACI-RELATED TRANSCRIPTIONAL REPRESSOR"/>
    <property type="match status" value="1"/>
</dbReference>
<dbReference type="PANTHER" id="PTHR30146:SF33">
    <property type="entry name" value="TRANSCRIPTIONAL REGULATOR"/>
    <property type="match status" value="1"/>
</dbReference>
<dbReference type="Proteomes" id="UP000619079">
    <property type="component" value="Unassembled WGS sequence"/>
</dbReference>
<comment type="caution">
    <text evidence="6">The sequence shown here is derived from an EMBL/GenBank/DDBJ whole genome shotgun (WGS) entry which is preliminary data.</text>
</comment>
<evidence type="ECO:0000256" key="4">
    <source>
        <dbReference type="SAM" id="MobiDB-lite"/>
    </source>
</evidence>
<dbReference type="InterPro" id="IPR000843">
    <property type="entry name" value="HTH_LacI"/>
</dbReference>
<evidence type="ECO:0000259" key="5">
    <source>
        <dbReference type="PROSITE" id="PS50932"/>
    </source>
</evidence>
<dbReference type="InterPro" id="IPR010982">
    <property type="entry name" value="Lambda_DNA-bd_dom_sf"/>
</dbReference>
<dbReference type="Gene3D" id="3.40.50.2300">
    <property type="match status" value="2"/>
</dbReference>
<evidence type="ECO:0000256" key="2">
    <source>
        <dbReference type="ARBA" id="ARBA00023125"/>
    </source>
</evidence>
<dbReference type="PROSITE" id="PS50932">
    <property type="entry name" value="HTH_LACI_2"/>
    <property type="match status" value="1"/>
</dbReference>
<dbReference type="Gene3D" id="1.10.260.40">
    <property type="entry name" value="lambda repressor-like DNA-binding domains"/>
    <property type="match status" value="1"/>
</dbReference>
<dbReference type="Pfam" id="PF13377">
    <property type="entry name" value="Peripla_BP_3"/>
    <property type="match status" value="1"/>
</dbReference>
<organism evidence="6 7">
    <name type="scientific">Sedimentitalea arenosa</name>
    <dbReference type="NCBI Taxonomy" id="2798803"/>
    <lineage>
        <taxon>Bacteria</taxon>
        <taxon>Pseudomonadati</taxon>
        <taxon>Pseudomonadota</taxon>
        <taxon>Alphaproteobacteria</taxon>
        <taxon>Rhodobacterales</taxon>
        <taxon>Paracoccaceae</taxon>
        <taxon>Sedimentitalea</taxon>
    </lineage>
</organism>
<dbReference type="SUPFAM" id="SSF47413">
    <property type="entry name" value="lambda repressor-like DNA-binding domains"/>
    <property type="match status" value="1"/>
</dbReference>
<proteinExistence type="predicted"/>
<dbReference type="AlphaFoldDB" id="A0A8J7J4E3"/>
<reference evidence="6" key="1">
    <citation type="submission" date="2020-12" db="EMBL/GenBank/DDBJ databases">
        <title>Sedimentitalea sp. nov., isolated from sand in Incheon.</title>
        <authorList>
            <person name="Kim W."/>
        </authorList>
    </citation>
    <scope>NUCLEOTIDE SEQUENCE</scope>
    <source>
        <strain evidence="6">CAU 1593</strain>
    </source>
</reference>
<name>A0A8J7J4E3_9RHOB</name>
<dbReference type="RefSeq" id="WP_199024228.1">
    <property type="nucleotide sequence ID" value="NZ_JAELVR010000004.1"/>
</dbReference>
<keyword evidence="3" id="KW-0804">Transcription</keyword>
<keyword evidence="2 6" id="KW-0238">DNA-binding</keyword>
<dbReference type="GO" id="GO:0003700">
    <property type="term" value="F:DNA-binding transcription factor activity"/>
    <property type="evidence" value="ECO:0007669"/>
    <property type="project" value="TreeGrafter"/>
</dbReference>
<evidence type="ECO:0000256" key="3">
    <source>
        <dbReference type="ARBA" id="ARBA00023163"/>
    </source>
</evidence>
<evidence type="ECO:0000313" key="6">
    <source>
        <dbReference type="EMBL" id="MBJ6371375.1"/>
    </source>
</evidence>
<dbReference type="InterPro" id="IPR046335">
    <property type="entry name" value="LacI/GalR-like_sensor"/>
</dbReference>
<dbReference type="SMART" id="SM00354">
    <property type="entry name" value="HTH_LACI"/>
    <property type="match status" value="1"/>
</dbReference>
<sequence length="343" mass="36643">MDRTGHPTLQDVSRHAGVSTATVSRCVNDPEKVARKTRERIERAIEELGYTPNFGGRVLASRRSNTIGVVIPTMNNAMFAGALQAVQEVLSDSGKSMLVATSGYDPEQEFRQIRALVGSGADGLLLIGTDRPATTRDYLARRAVPHVLTWCHDPASEAPTVGFDNHEAGKVIAEAAIGLGHRALGIIGGISTDNDRAAGRIEGMRAAVAEAAGGVRIVGVQETRYSLDRGDEAFDRLMARAPIPSVILCGNDVLATGAILRARARGVRVPEDVSITGIDDHDLARVVLPALTTVRVPQRDMGRQAAQVLLERISGAGPVRGRELPLELVWRDSLAAPRQVPPD</sequence>
<keyword evidence="1" id="KW-0805">Transcription regulation</keyword>